<accession>A0A381ZP72</accession>
<dbReference type="GO" id="GO:0005829">
    <property type="term" value="C:cytosol"/>
    <property type="evidence" value="ECO:0007669"/>
    <property type="project" value="TreeGrafter"/>
</dbReference>
<dbReference type="InterPro" id="IPR031100">
    <property type="entry name" value="LOG_fam"/>
</dbReference>
<dbReference type="NCBIfam" id="TIGR00730">
    <property type="entry name" value="Rossman fold protein, TIGR00730 family"/>
    <property type="match status" value="1"/>
</dbReference>
<dbReference type="Gene3D" id="3.40.50.450">
    <property type="match status" value="1"/>
</dbReference>
<dbReference type="PANTHER" id="PTHR43393">
    <property type="entry name" value="CYTOKININ RIBOSIDE 5'-MONOPHOSPHATE PHOSPHORIBOHYDROLASE"/>
    <property type="match status" value="1"/>
</dbReference>
<dbReference type="InterPro" id="IPR005269">
    <property type="entry name" value="LOG"/>
</dbReference>
<sequence>MNRTTKKTVFKKPEKAYKNLDFLNSRDARALRILAEYLHPKAQFLSQGLQNTIVVFGSARAPAPEDIEQIKAANPKDPRLKLTSYYEQTVELTNQLTQWSLGLDAKEQPFVVCTGAGPGVMMAANRGAYEAGGKNAGLGISLPKESVVNPYVTPELHFEFHYFFTRKFWFSYFAKALIIMPGGFGTLDELFEILTLIQTKKIKRTLPIVLFGKEFWNKLINFETLVEFGTISPEDLNLFHLSDQVEDAFQFITSNLKVET</sequence>
<name>A0A381ZP72_9ZZZZ</name>
<dbReference type="AlphaFoldDB" id="A0A381ZP72"/>
<gene>
    <name evidence="1" type="ORF">METZ01_LOCUS143909</name>
</gene>
<reference evidence="1" key="1">
    <citation type="submission" date="2018-05" db="EMBL/GenBank/DDBJ databases">
        <authorList>
            <person name="Lanie J.A."/>
            <person name="Ng W.-L."/>
            <person name="Kazmierczak K.M."/>
            <person name="Andrzejewski T.M."/>
            <person name="Davidsen T.M."/>
            <person name="Wayne K.J."/>
            <person name="Tettelin H."/>
            <person name="Glass J.I."/>
            <person name="Rusch D."/>
            <person name="Podicherti R."/>
            <person name="Tsui H.-C.T."/>
            <person name="Winkler M.E."/>
        </authorList>
    </citation>
    <scope>NUCLEOTIDE SEQUENCE</scope>
</reference>
<dbReference type="InterPro" id="IPR052341">
    <property type="entry name" value="LOG_family_nucleotidases"/>
</dbReference>
<proteinExistence type="predicted"/>
<organism evidence="1">
    <name type="scientific">marine metagenome</name>
    <dbReference type="NCBI Taxonomy" id="408172"/>
    <lineage>
        <taxon>unclassified sequences</taxon>
        <taxon>metagenomes</taxon>
        <taxon>ecological metagenomes</taxon>
    </lineage>
</organism>
<dbReference type="SUPFAM" id="SSF102405">
    <property type="entry name" value="MCP/YpsA-like"/>
    <property type="match status" value="1"/>
</dbReference>
<dbReference type="Pfam" id="PF03641">
    <property type="entry name" value="Lysine_decarbox"/>
    <property type="match status" value="1"/>
</dbReference>
<dbReference type="GO" id="GO:0016787">
    <property type="term" value="F:hydrolase activity"/>
    <property type="evidence" value="ECO:0007669"/>
    <property type="project" value="InterPro"/>
</dbReference>
<dbReference type="EMBL" id="UINC01022110">
    <property type="protein sequence ID" value="SVA91055.1"/>
    <property type="molecule type" value="Genomic_DNA"/>
</dbReference>
<evidence type="ECO:0000313" key="1">
    <source>
        <dbReference type="EMBL" id="SVA91055.1"/>
    </source>
</evidence>
<dbReference type="GO" id="GO:0009691">
    <property type="term" value="P:cytokinin biosynthetic process"/>
    <property type="evidence" value="ECO:0007669"/>
    <property type="project" value="InterPro"/>
</dbReference>
<dbReference type="PANTHER" id="PTHR43393:SF3">
    <property type="entry name" value="LYSINE DECARBOXYLASE-LIKE PROTEIN"/>
    <property type="match status" value="1"/>
</dbReference>
<evidence type="ECO:0008006" key="2">
    <source>
        <dbReference type="Google" id="ProtNLM"/>
    </source>
</evidence>
<protein>
    <recommendedName>
        <fullName evidence="2">Cytokinin riboside 5'-monophosphate phosphoribohydrolase</fullName>
    </recommendedName>
</protein>